<keyword evidence="4" id="KW-1185">Reference proteome</keyword>
<evidence type="ECO:0000313" key="3">
    <source>
        <dbReference type="EMBL" id="TGZ74841.1"/>
    </source>
</evidence>
<feature type="transmembrane region" description="Helical" evidence="2">
    <location>
        <begin position="666"/>
        <end position="692"/>
    </location>
</feature>
<protein>
    <submittedName>
        <fullName evidence="3">Uncharacterized protein</fullName>
    </submittedName>
</protein>
<dbReference type="EMBL" id="SJOL01001428">
    <property type="protein sequence ID" value="TGZ74841.1"/>
    <property type="molecule type" value="Genomic_DNA"/>
</dbReference>
<dbReference type="OrthoDB" id="6270649at2759"/>
<gene>
    <name evidence="3" type="ORF">CRM22_000720</name>
</gene>
<evidence type="ECO:0000313" key="4">
    <source>
        <dbReference type="Proteomes" id="UP000308267"/>
    </source>
</evidence>
<accession>A0A4S2MDT0</accession>
<reference evidence="3 4" key="1">
    <citation type="journal article" date="2019" name="BMC Genomics">
        <title>New insights from Opisthorchis felineus genome: update on genomics of the epidemiologically important liver flukes.</title>
        <authorList>
            <person name="Ershov N.I."/>
            <person name="Mordvinov V.A."/>
            <person name="Prokhortchouk E.B."/>
            <person name="Pakharukova M.Y."/>
            <person name="Gunbin K.V."/>
            <person name="Ustyantsev K."/>
            <person name="Genaev M.A."/>
            <person name="Blinov A.G."/>
            <person name="Mazur A."/>
            <person name="Boulygina E."/>
            <person name="Tsygankova S."/>
            <person name="Khrameeva E."/>
            <person name="Chekanov N."/>
            <person name="Fan G."/>
            <person name="Xiao A."/>
            <person name="Zhang H."/>
            <person name="Xu X."/>
            <person name="Yang H."/>
            <person name="Solovyev V."/>
            <person name="Lee S.M."/>
            <person name="Liu X."/>
            <person name="Afonnikov D.A."/>
            <person name="Skryabin K.G."/>
        </authorList>
    </citation>
    <scope>NUCLEOTIDE SEQUENCE [LARGE SCALE GENOMIC DNA]</scope>
    <source>
        <strain evidence="3">AK-0245</strain>
        <tissue evidence="3">Whole organism</tissue>
    </source>
</reference>
<feature type="non-terminal residue" evidence="3">
    <location>
        <position position="1"/>
    </location>
</feature>
<proteinExistence type="predicted"/>
<name>A0A4S2MDT0_OPIFE</name>
<organism evidence="3 4">
    <name type="scientific">Opisthorchis felineus</name>
    <dbReference type="NCBI Taxonomy" id="147828"/>
    <lineage>
        <taxon>Eukaryota</taxon>
        <taxon>Metazoa</taxon>
        <taxon>Spiralia</taxon>
        <taxon>Lophotrochozoa</taxon>
        <taxon>Platyhelminthes</taxon>
        <taxon>Trematoda</taxon>
        <taxon>Digenea</taxon>
        <taxon>Opisthorchiida</taxon>
        <taxon>Opisthorchiata</taxon>
        <taxon>Opisthorchiidae</taxon>
        <taxon>Opisthorchis</taxon>
    </lineage>
</organism>
<dbReference type="Proteomes" id="UP000308267">
    <property type="component" value="Unassembled WGS sequence"/>
</dbReference>
<keyword evidence="2" id="KW-0472">Membrane</keyword>
<evidence type="ECO:0000256" key="1">
    <source>
        <dbReference type="SAM" id="Coils"/>
    </source>
</evidence>
<evidence type="ECO:0000256" key="2">
    <source>
        <dbReference type="SAM" id="Phobius"/>
    </source>
</evidence>
<keyword evidence="1" id="KW-0175">Coiled coil</keyword>
<sequence>PEISQPNHHLTEEFVEMDKHEDRDPQYSLQDDDHFTHKPPGHGFVKISVKFKFVARNFESFDCKMMERLLEPDLGDPYDMKHRVTLENEPYALFSKMLRSKELVWIRKNTITDAEKYRAPYCAGGSDNFTDSEDIDLGKPPFYPSDGFTAVFVNSEADSVEKITFHDDKNQDCVIEKHCSDRLCGVTVAIHRQIKLSLTERDEELGGVIQLKLDQRTEKSRPSAYILIASRAVHKRDSRVVRQRVVLLKGNQYISEAELVTDESYLSKRCQQTKVTIKRNQNEVIVKFLSWPEHELVGPSSTRSETALETLMKPCNESNKGAEYRGASIPSPLEIYADNRVRIYFAVSGVPCSSPCEPVRGSSNPNKLQCLTETEYEECTREFFVHIDHNIIVETATFRSPIYAALAIQNCNVSSHELRDFSAADMAEQELQSCTWSGYIESISQKLVCEEQLSLGELRMDLKAKNCSLVEKEGLNSIDSKDLSISRLHVRPRITHCAPAPVERHLRSPPYSYEHRICPLGSRLKVDKSSRQSQLIADLHDPVCVPCGENSYTDEKEPVHECNECPYNRPSTYLVETATPVQCSNDLLNRIRGKFLRGENLEEDLNSGLGKQMKQAREPWWTSHYPDDDMDYLEHLYPSEEYLDEQRKAVRFVKSLTQLTFSEMELFLMLGISLVIAVMGIVSALLILAALTPKPRCPAQGFYGPYPNSWERINLIVYCAFVQWLLRIRWLLQETLTRIHQDVVSVATWIMDSRISVTIKAGKRRVTNEISQRLAKLREPPFGEEQRLAAQLLSKITLDRIVEFAVRDLSRRREIRRNLQAEYERWRKEVTEAEEEAREAELAAVEAQEDVQEMRQHLAELSDEERKAEAAPLLKAARRRSRRLYLRAADLRQRYNHLLSESISFRDAERLEDERALHGLSAEDRRAINNAAPELRAYLRLPRYHSPAFFFLYSSREYELRRRETKYPAPQKTTSY</sequence>
<comment type="caution">
    <text evidence="3">The sequence shown here is derived from an EMBL/GenBank/DDBJ whole genome shotgun (WGS) entry which is preliminary data.</text>
</comment>
<keyword evidence="2" id="KW-0812">Transmembrane</keyword>
<feature type="coiled-coil region" evidence="1">
    <location>
        <begin position="809"/>
        <end position="894"/>
    </location>
</feature>
<dbReference type="AlphaFoldDB" id="A0A4S2MDT0"/>
<keyword evidence="2" id="KW-1133">Transmembrane helix</keyword>